<dbReference type="SFLD" id="SFLDG01168">
    <property type="entry name" value="Ferric_reductase_subgroup_(FRE"/>
    <property type="match status" value="1"/>
</dbReference>
<evidence type="ECO:0000256" key="2">
    <source>
        <dbReference type="ARBA" id="ARBA00006278"/>
    </source>
</evidence>
<comment type="subcellular location">
    <subcellularLocation>
        <location evidence="1">Membrane</location>
        <topology evidence="1">Multi-pass membrane protein</topology>
    </subcellularLocation>
</comment>
<dbReference type="Proteomes" id="UP000799536">
    <property type="component" value="Unassembled WGS sequence"/>
</dbReference>
<keyword evidence="8" id="KW-0406">Ion transport</keyword>
<evidence type="ECO:0000313" key="13">
    <source>
        <dbReference type="Proteomes" id="UP000799536"/>
    </source>
</evidence>
<dbReference type="InterPro" id="IPR013130">
    <property type="entry name" value="Fe3_Rdtase_TM_dom"/>
</dbReference>
<organism evidence="12 13">
    <name type="scientific">Delitschia confertaspora ATCC 74209</name>
    <dbReference type="NCBI Taxonomy" id="1513339"/>
    <lineage>
        <taxon>Eukaryota</taxon>
        <taxon>Fungi</taxon>
        <taxon>Dikarya</taxon>
        <taxon>Ascomycota</taxon>
        <taxon>Pezizomycotina</taxon>
        <taxon>Dothideomycetes</taxon>
        <taxon>Pleosporomycetidae</taxon>
        <taxon>Pleosporales</taxon>
        <taxon>Delitschiaceae</taxon>
        <taxon>Delitschia</taxon>
    </lineage>
</organism>
<dbReference type="Gene3D" id="3.40.50.80">
    <property type="entry name" value="Nucleotide-binding domain of ferredoxin-NADP reductase (FNR) module"/>
    <property type="match status" value="1"/>
</dbReference>
<dbReference type="PANTHER" id="PTHR32361">
    <property type="entry name" value="FERRIC/CUPRIC REDUCTASE TRANSMEMBRANE COMPONENT"/>
    <property type="match status" value="1"/>
</dbReference>
<accession>A0A9P4JII3</accession>
<feature type="transmembrane region" description="Helical" evidence="10">
    <location>
        <begin position="55"/>
        <end position="78"/>
    </location>
</feature>
<dbReference type="InterPro" id="IPR013121">
    <property type="entry name" value="Fe_red_NAD-bd_6"/>
</dbReference>
<evidence type="ECO:0000256" key="9">
    <source>
        <dbReference type="ARBA" id="ARBA00023136"/>
    </source>
</evidence>
<dbReference type="SUPFAM" id="SSF52343">
    <property type="entry name" value="Ferredoxin reductase-like, C-terminal NADP-linked domain"/>
    <property type="match status" value="1"/>
</dbReference>
<dbReference type="InterPro" id="IPR017927">
    <property type="entry name" value="FAD-bd_FR_type"/>
</dbReference>
<gene>
    <name evidence="12" type="ORF">GQ43DRAFT_484391</name>
</gene>
<sequence length="655" mass="72614">MAAIDTLHARHIQNHSEAKELKHYWGYADIVVPCTNDKGSCEYLDGVYWMHTVSMLYTFIMWAVISGILLLILLVRLLRQGSQAPKEAVGAEEKKPTLILRVQGTVTAAFRKHLLPEVALRAVFPHTTRLQLLVLAYLSVYLIIFSVVGIVYQTWITPVKGYPHLHNTRTGLGGFADRVGSLAYALAPLAVALSTRDSVLSLLTGIPYQHFNFLHRWTSRIIFFQSILHTSGWTIIEAKLYQPQPKVAMDWIKQKYMIWGIVAQLLLTWLFVMSTRWGIRLTGYEFFRKSHYIVAGVYIGACWAHWEKLACWMIASLGIIGIDLGLRIIRAKVQLFEDKTGAALRLEFEHNRGTWKIGQHFFLTFPALSIWQNHPFTPASVPPTDRSETLKQVYIIRSRKRETGKLAALASNARSLDIPSSAESPDDKGAESGSVISVEMQSSISTSVILTGPYGGSVVDYEAQNVLAIAGGTGISFTLPIVLAALQGSNSLAKNVTMVWIVRTAENLEWIQPELEILSKYLNSGAYNEGNVRKEKGTSGITISPNNQDQEPSFRLHIFVTRSSATTHPLSPPYGRPNFTITTMGNGHPSVANLVDTFLDENVSGGRTMVYGSGPAGLGTDLRATVAEKNCAGKVWRGEKRGNVGLMWDSRGDSI</sequence>
<evidence type="ECO:0000256" key="6">
    <source>
        <dbReference type="ARBA" id="ARBA00022989"/>
    </source>
</evidence>
<dbReference type="InterPro" id="IPR013112">
    <property type="entry name" value="FAD-bd_8"/>
</dbReference>
<dbReference type="PANTHER" id="PTHR32361:SF3">
    <property type="entry name" value="REDUCTASE, PUTATIVE (AFU_ORTHOLOGUE AFUA_6G13750)-RELATED"/>
    <property type="match status" value="1"/>
</dbReference>
<name>A0A9P4JII3_9PLEO</name>
<dbReference type="SFLD" id="SFLDS00052">
    <property type="entry name" value="Ferric_Reductase_Domain"/>
    <property type="match status" value="1"/>
</dbReference>
<dbReference type="InterPro" id="IPR051410">
    <property type="entry name" value="Ferric/Cupric_Reductase"/>
</dbReference>
<dbReference type="GO" id="GO:0006826">
    <property type="term" value="P:iron ion transport"/>
    <property type="evidence" value="ECO:0007669"/>
    <property type="project" value="TreeGrafter"/>
</dbReference>
<evidence type="ECO:0000313" key="12">
    <source>
        <dbReference type="EMBL" id="KAF2197113.1"/>
    </source>
</evidence>
<proteinExistence type="inferred from homology"/>
<dbReference type="OrthoDB" id="167398at2759"/>
<feature type="transmembrane region" description="Helical" evidence="10">
    <location>
        <begin position="256"/>
        <end position="278"/>
    </location>
</feature>
<dbReference type="Pfam" id="PF08022">
    <property type="entry name" value="FAD_binding_8"/>
    <property type="match status" value="1"/>
</dbReference>
<evidence type="ECO:0000256" key="10">
    <source>
        <dbReference type="SAM" id="Phobius"/>
    </source>
</evidence>
<keyword evidence="7" id="KW-0560">Oxidoreductase</keyword>
<keyword evidence="13" id="KW-1185">Reference proteome</keyword>
<keyword evidence="9 10" id="KW-0472">Membrane</keyword>
<dbReference type="PROSITE" id="PS51384">
    <property type="entry name" value="FAD_FR"/>
    <property type="match status" value="1"/>
</dbReference>
<dbReference type="GO" id="GO:0006879">
    <property type="term" value="P:intracellular iron ion homeostasis"/>
    <property type="evidence" value="ECO:0007669"/>
    <property type="project" value="TreeGrafter"/>
</dbReference>
<evidence type="ECO:0000256" key="3">
    <source>
        <dbReference type="ARBA" id="ARBA00022448"/>
    </source>
</evidence>
<comment type="similarity">
    <text evidence="2">Belongs to the ferric reductase (FRE) family.</text>
</comment>
<dbReference type="GO" id="GO:0005886">
    <property type="term" value="C:plasma membrane"/>
    <property type="evidence" value="ECO:0007669"/>
    <property type="project" value="TreeGrafter"/>
</dbReference>
<dbReference type="Pfam" id="PF08030">
    <property type="entry name" value="NAD_binding_6"/>
    <property type="match status" value="1"/>
</dbReference>
<keyword evidence="3" id="KW-0813">Transport</keyword>
<feature type="transmembrane region" description="Helical" evidence="10">
    <location>
        <begin position="130"/>
        <end position="155"/>
    </location>
</feature>
<dbReference type="AlphaFoldDB" id="A0A9P4JII3"/>
<evidence type="ECO:0000256" key="7">
    <source>
        <dbReference type="ARBA" id="ARBA00023002"/>
    </source>
</evidence>
<feature type="transmembrane region" description="Helical" evidence="10">
    <location>
        <begin position="217"/>
        <end position="236"/>
    </location>
</feature>
<reference evidence="12" key="1">
    <citation type="journal article" date="2020" name="Stud. Mycol.">
        <title>101 Dothideomycetes genomes: a test case for predicting lifestyles and emergence of pathogens.</title>
        <authorList>
            <person name="Haridas S."/>
            <person name="Albert R."/>
            <person name="Binder M."/>
            <person name="Bloem J."/>
            <person name="Labutti K."/>
            <person name="Salamov A."/>
            <person name="Andreopoulos B."/>
            <person name="Baker S."/>
            <person name="Barry K."/>
            <person name="Bills G."/>
            <person name="Bluhm B."/>
            <person name="Cannon C."/>
            <person name="Castanera R."/>
            <person name="Culley D."/>
            <person name="Daum C."/>
            <person name="Ezra D."/>
            <person name="Gonzalez J."/>
            <person name="Henrissat B."/>
            <person name="Kuo A."/>
            <person name="Liang C."/>
            <person name="Lipzen A."/>
            <person name="Lutzoni F."/>
            <person name="Magnuson J."/>
            <person name="Mondo S."/>
            <person name="Nolan M."/>
            <person name="Ohm R."/>
            <person name="Pangilinan J."/>
            <person name="Park H.-J."/>
            <person name="Ramirez L."/>
            <person name="Alfaro M."/>
            <person name="Sun H."/>
            <person name="Tritt A."/>
            <person name="Yoshinaga Y."/>
            <person name="Zwiers L.-H."/>
            <person name="Turgeon B."/>
            <person name="Goodwin S."/>
            <person name="Spatafora J."/>
            <person name="Crous P."/>
            <person name="Grigoriev I."/>
        </authorList>
    </citation>
    <scope>NUCLEOTIDE SEQUENCE</scope>
    <source>
        <strain evidence="12">ATCC 74209</strain>
    </source>
</reference>
<evidence type="ECO:0000256" key="4">
    <source>
        <dbReference type="ARBA" id="ARBA00022692"/>
    </source>
</evidence>
<keyword evidence="4 10" id="KW-0812">Transmembrane</keyword>
<dbReference type="GO" id="GO:0000293">
    <property type="term" value="F:ferric-chelate reductase activity"/>
    <property type="evidence" value="ECO:0007669"/>
    <property type="project" value="UniProtKB-ARBA"/>
</dbReference>
<evidence type="ECO:0000256" key="8">
    <source>
        <dbReference type="ARBA" id="ARBA00023065"/>
    </source>
</evidence>
<dbReference type="InterPro" id="IPR039261">
    <property type="entry name" value="FNR_nucleotide-bd"/>
</dbReference>
<dbReference type="EMBL" id="ML994276">
    <property type="protein sequence ID" value="KAF2197113.1"/>
    <property type="molecule type" value="Genomic_DNA"/>
</dbReference>
<evidence type="ECO:0000256" key="1">
    <source>
        <dbReference type="ARBA" id="ARBA00004141"/>
    </source>
</evidence>
<evidence type="ECO:0000256" key="5">
    <source>
        <dbReference type="ARBA" id="ARBA00022982"/>
    </source>
</evidence>
<keyword evidence="5" id="KW-0249">Electron transport</keyword>
<protein>
    <recommendedName>
        <fullName evidence="11">FAD-binding FR-type domain-containing protein</fullName>
    </recommendedName>
</protein>
<keyword evidence="6 10" id="KW-1133">Transmembrane helix</keyword>
<dbReference type="GO" id="GO:0015677">
    <property type="term" value="P:copper ion import"/>
    <property type="evidence" value="ECO:0007669"/>
    <property type="project" value="TreeGrafter"/>
</dbReference>
<dbReference type="CDD" id="cd06186">
    <property type="entry name" value="NOX_Duox_like_FAD_NADP"/>
    <property type="match status" value="1"/>
</dbReference>
<evidence type="ECO:0000259" key="11">
    <source>
        <dbReference type="PROSITE" id="PS51384"/>
    </source>
</evidence>
<comment type="caution">
    <text evidence="12">The sequence shown here is derived from an EMBL/GenBank/DDBJ whole genome shotgun (WGS) entry which is preliminary data.</text>
</comment>
<feature type="domain" description="FAD-binding FR-type" evidence="11">
    <location>
        <begin position="326"/>
        <end position="460"/>
    </location>
</feature>
<dbReference type="Pfam" id="PF01794">
    <property type="entry name" value="Ferric_reduct"/>
    <property type="match status" value="1"/>
</dbReference>